<evidence type="ECO:0000313" key="2">
    <source>
        <dbReference type="EMBL" id="KIM60220.1"/>
    </source>
</evidence>
<dbReference type="PANTHER" id="PTHR23024:SF624">
    <property type="entry name" value="ALPHA_BETA HYDROLASE FOLD-3 DOMAIN-CONTAINING PROTEIN"/>
    <property type="match status" value="1"/>
</dbReference>
<dbReference type="Gene3D" id="3.40.50.1820">
    <property type="entry name" value="alpha/beta hydrolase"/>
    <property type="match status" value="1"/>
</dbReference>
<dbReference type="AlphaFoldDB" id="A0A0C3DHP9"/>
<reference evidence="3" key="2">
    <citation type="submission" date="2015-01" db="EMBL/GenBank/DDBJ databases">
        <title>Evolutionary Origins and Diversification of the Mycorrhizal Mutualists.</title>
        <authorList>
            <consortium name="DOE Joint Genome Institute"/>
            <consortium name="Mycorrhizal Genomics Consortium"/>
            <person name="Kohler A."/>
            <person name="Kuo A."/>
            <person name="Nagy L.G."/>
            <person name="Floudas D."/>
            <person name="Copeland A."/>
            <person name="Barry K.W."/>
            <person name="Cichocki N."/>
            <person name="Veneault-Fourrey C."/>
            <person name="LaButti K."/>
            <person name="Lindquist E.A."/>
            <person name="Lipzen A."/>
            <person name="Lundell T."/>
            <person name="Morin E."/>
            <person name="Murat C."/>
            <person name="Riley R."/>
            <person name="Ohm R."/>
            <person name="Sun H."/>
            <person name="Tunlid A."/>
            <person name="Henrissat B."/>
            <person name="Grigoriev I.V."/>
            <person name="Hibbett D.S."/>
            <person name="Martin F."/>
        </authorList>
    </citation>
    <scope>NUCLEOTIDE SEQUENCE [LARGE SCALE GENOMIC DNA]</scope>
    <source>
        <strain evidence="3">Foug A</strain>
    </source>
</reference>
<accession>A0A0C3DHP9</accession>
<dbReference type="HOGENOM" id="CLU_012494_8_1_1"/>
<dbReference type="EMBL" id="KN822064">
    <property type="protein sequence ID" value="KIM60220.1"/>
    <property type="molecule type" value="Genomic_DNA"/>
</dbReference>
<gene>
    <name evidence="2" type="ORF">SCLCIDRAFT_1216977</name>
</gene>
<dbReference type="PANTHER" id="PTHR23024">
    <property type="entry name" value="ARYLACETAMIDE DEACETYLASE"/>
    <property type="match status" value="1"/>
</dbReference>
<evidence type="ECO:0000259" key="1">
    <source>
        <dbReference type="Pfam" id="PF20434"/>
    </source>
</evidence>
<dbReference type="InterPro" id="IPR049492">
    <property type="entry name" value="BD-FAE-like_dom"/>
</dbReference>
<dbReference type="InterPro" id="IPR050466">
    <property type="entry name" value="Carboxylest/Gibb_receptor"/>
</dbReference>
<organism evidence="2 3">
    <name type="scientific">Scleroderma citrinum Foug A</name>
    <dbReference type="NCBI Taxonomy" id="1036808"/>
    <lineage>
        <taxon>Eukaryota</taxon>
        <taxon>Fungi</taxon>
        <taxon>Dikarya</taxon>
        <taxon>Basidiomycota</taxon>
        <taxon>Agaricomycotina</taxon>
        <taxon>Agaricomycetes</taxon>
        <taxon>Agaricomycetidae</taxon>
        <taxon>Boletales</taxon>
        <taxon>Sclerodermatineae</taxon>
        <taxon>Sclerodermataceae</taxon>
        <taxon>Scleroderma</taxon>
    </lineage>
</organism>
<reference evidence="2 3" key="1">
    <citation type="submission" date="2014-04" db="EMBL/GenBank/DDBJ databases">
        <authorList>
            <consortium name="DOE Joint Genome Institute"/>
            <person name="Kuo A."/>
            <person name="Kohler A."/>
            <person name="Nagy L.G."/>
            <person name="Floudas D."/>
            <person name="Copeland A."/>
            <person name="Barry K.W."/>
            <person name="Cichocki N."/>
            <person name="Veneault-Fourrey C."/>
            <person name="LaButti K."/>
            <person name="Lindquist E.A."/>
            <person name="Lipzen A."/>
            <person name="Lundell T."/>
            <person name="Morin E."/>
            <person name="Murat C."/>
            <person name="Sun H."/>
            <person name="Tunlid A."/>
            <person name="Henrissat B."/>
            <person name="Grigoriev I.V."/>
            <person name="Hibbett D.S."/>
            <person name="Martin F."/>
            <person name="Nordberg H.P."/>
            <person name="Cantor M.N."/>
            <person name="Hua S.X."/>
        </authorList>
    </citation>
    <scope>NUCLEOTIDE SEQUENCE [LARGE SCALE GENOMIC DNA]</scope>
    <source>
        <strain evidence="2 3">Foug A</strain>
    </source>
</reference>
<dbReference type="InterPro" id="IPR029058">
    <property type="entry name" value="AB_hydrolase_fold"/>
</dbReference>
<dbReference type="STRING" id="1036808.A0A0C3DHP9"/>
<feature type="domain" description="BD-FAE-like" evidence="1">
    <location>
        <begin position="52"/>
        <end position="176"/>
    </location>
</feature>
<name>A0A0C3DHP9_9AGAM</name>
<dbReference type="Pfam" id="PF20434">
    <property type="entry name" value="BD-FAE"/>
    <property type="match status" value="1"/>
</dbReference>
<dbReference type="Proteomes" id="UP000053989">
    <property type="component" value="Unassembled WGS sequence"/>
</dbReference>
<keyword evidence="3" id="KW-1185">Reference proteome</keyword>
<sequence length="319" mass="36263">MDVIGKNQEREIDKINLFTLSAFVPILDERRADIEKIEKKTFKYGQRYRHNLDVYYPKQAILTPNGKAPVLFFVYGGGYNTGSRQFPPPYEMGYRALGSFFAQCGFMTIIPDYRLVPEARFPAASQDICDAITWSIQNADTIKSSSSAPQSIPEIDAEFLFVMGHSAGAAHIKIMTMYGEVRKAVPPLKGVIWNAGPWFFNVKGESFETSGPVRFYFGSPDQQREREPRSLWNKLTDEEIKACPDILLVQAEREPDWLQITGEEISKDLERRLGKKPQRIVGMGHNHVSPNWALCSGQGEEWGHEVVKWLKERITQSPA</sequence>
<dbReference type="InParanoid" id="A0A0C3DHP9"/>
<dbReference type="SUPFAM" id="SSF53474">
    <property type="entry name" value="alpha/beta-Hydrolases"/>
    <property type="match status" value="1"/>
</dbReference>
<dbReference type="OrthoDB" id="433474at2759"/>
<proteinExistence type="predicted"/>
<protein>
    <recommendedName>
        <fullName evidence="1">BD-FAE-like domain-containing protein</fullName>
    </recommendedName>
</protein>
<evidence type="ECO:0000313" key="3">
    <source>
        <dbReference type="Proteomes" id="UP000053989"/>
    </source>
</evidence>